<dbReference type="Pfam" id="PF00254">
    <property type="entry name" value="FKBP_C"/>
    <property type="match status" value="1"/>
</dbReference>
<reference evidence="8 9" key="1">
    <citation type="journal article" date="2016" name="Nat. Commun.">
        <title>Thousands of microbial genomes shed light on interconnected biogeochemical processes in an aquifer system.</title>
        <authorList>
            <person name="Anantharaman K."/>
            <person name="Brown C.T."/>
            <person name="Hug L.A."/>
            <person name="Sharon I."/>
            <person name="Castelle C.J."/>
            <person name="Probst A.J."/>
            <person name="Thomas B.C."/>
            <person name="Singh A."/>
            <person name="Wilkins M.J."/>
            <person name="Karaoz U."/>
            <person name="Brodie E.L."/>
            <person name="Williams K.H."/>
            <person name="Hubbard S.S."/>
            <person name="Banfield J.F."/>
        </authorList>
    </citation>
    <scope>NUCLEOTIDE SEQUENCE [LARGE SCALE GENOMIC DNA]</scope>
</reference>
<evidence type="ECO:0000256" key="4">
    <source>
        <dbReference type="ARBA" id="ARBA00023235"/>
    </source>
</evidence>
<comment type="caution">
    <text evidence="8">The sequence shown here is derived from an EMBL/GenBank/DDBJ whole genome shotgun (WGS) entry which is preliminary data.</text>
</comment>
<dbReference type="InterPro" id="IPR001179">
    <property type="entry name" value="PPIase_FKBP_dom"/>
</dbReference>
<proteinExistence type="inferred from homology"/>
<dbReference type="PROSITE" id="PS50059">
    <property type="entry name" value="FKBP_PPIASE"/>
    <property type="match status" value="1"/>
</dbReference>
<dbReference type="Gene3D" id="3.10.50.40">
    <property type="match status" value="1"/>
</dbReference>
<protein>
    <recommendedName>
        <fullName evidence="6">Peptidyl-prolyl cis-trans isomerase</fullName>
        <ecNumber evidence="6">5.2.1.8</ecNumber>
    </recommendedName>
</protein>
<evidence type="ECO:0000256" key="5">
    <source>
        <dbReference type="PROSITE-ProRule" id="PRU00277"/>
    </source>
</evidence>
<comment type="catalytic activity">
    <reaction evidence="1 5 6">
        <text>[protein]-peptidylproline (omega=180) = [protein]-peptidylproline (omega=0)</text>
        <dbReference type="Rhea" id="RHEA:16237"/>
        <dbReference type="Rhea" id="RHEA-COMP:10747"/>
        <dbReference type="Rhea" id="RHEA-COMP:10748"/>
        <dbReference type="ChEBI" id="CHEBI:83833"/>
        <dbReference type="ChEBI" id="CHEBI:83834"/>
        <dbReference type="EC" id="5.2.1.8"/>
    </reaction>
</comment>
<evidence type="ECO:0000256" key="1">
    <source>
        <dbReference type="ARBA" id="ARBA00000971"/>
    </source>
</evidence>
<evidence type="ECO:0000256" key="3">
    <source>
        <dbReference type="ARBA" id="ARBA00023110"/>
    </source>
</evidence>
<keyword evidence="4 5" id="KW-0413">Isomerase</keyword>
<dbReference type="SUPFAM" id="SSF54534">
    <property type="entry name" value="FKBP-like"/>
    <property type="match status" value="1"/>
</dbReference>
<feature type="domain" description="PPIase FKBP-type" evidence="7">
    <location>
        <begin position="26"/>
        <end position="122"/>
    </location>
</feature>
<dbReference type="FunFam" id="3.10.50.40:FF:000006">
    <property type="entry name" value="Peptidyl-prolyl cis-trans isomerase"/>
    <property type="match status" value="1"/>
</dbReference>
<dbReference type="InterPro" id="IPR046357">
    <property type="entry name" value="PPIase_dom_sf"/>
</dbReference>
<dbReference type="EC" id="5.2.1.8" evidence="6"/>
<evidence type="ECO:0000259" key="7">
    <source>
        <dbReference type="PROSITE" id="PS50059"/>
    </source>
</evidence>
<organism evidence="8 9">
    <name type="scientific">Candidatus Nomurabacteria bacterium RIFCSPHIGHO2_01_FULL_42_16</name>
    <dbReference type="NCBI Taxonomy" id="1801743"/>
    <lineage>
        <taxon>Bacteria</taxon>
        <taxon>Candidatus Nomuraibacteriota</taxon>
    </lineage>
</organism>
<dbReference type="Proteomes" id="UP000178059">
    <property type="component" value="Unassembled WGS sequence"/>
</dbReference>
<dbReference type="STRING" id="1801743.A2824_02180"/>
<dbReference type="PANTHER" id="PTHR43811">
    <property type="entry name" value="FKBP-TYPE PEPTIDYL-PROLYL CIS-TRANS ISOMERASE FKPA"/>
    <property type="match status" value="1"/>
</dbReference>
<dbReference type="AlphaFoldDB" id="A0A1F6VLW4"/>
<name>A0A1F6VLW4_9BACT</name>
<accession>A0A1F6VLW4</accession>
<evidence type="ECO:0000313" key="9">
    <source>
        <dbReference type="Proteomes" id="UP000178059"/>
    </source>
</evidence>
<gene>
    <name evidence="8" type="ORF">A2824_02180</name>
</gene>
<dbReference type="EMBL" id="MFTT01000005">
    <property type="protein sequence ID" value="OGI70519.1"/>
    <property type="molecule type" value="Genomic_DNA"/>
</dbReference>
<evidence type="ECO:0000313" key="8">
    <source>
        <dbReference type="EMBL" id="OGI70519.1"/>
    </source>
</evidence>
<evidence type="ECO:0000256" key="6">
    <source>
        <dbReference type="RuleBase" id="RU003915"/>
    </source>
</evidence>
<sequence length="122" mass="13106">MENVQNNSELTMEILKEGAGVQVQNGQIVSVHYTGWLADGPSTELRAGTKFDSSLDRGAPFEFTLGAGQVIKGWDLGVSGMKVGEKRKLTIPPEFAYGERGAGGVIPPNATLIFEVELLEIK</sequence>
<keyword evidence="3 5" id="KW-0697">Rotamase</keyword>
<evidence type="ECO:0000256" key="2">
    <source>
        <dbReference type="ARBA" id="ARBA00006577"/>
    </source>
</evidence>
<comment type="similarity">
    <text evidence="2 6">Belongs to the FKBP-type PPIase family.</text>
</comment>
<dbReference type="PANTHER" id="PTHR43811:SF19">
    <property type="entry name" value="39 KDA FK506-BINDING NUCLEAR PROTEIN"/>
    <property type="match status" value="1"/>
</dbReference>
<dbReference type="GO" id="GO:0003755">
    <property type="term" value="F:peptidyl-prolyl cis-trans isomerase activity"/>
    <property type="evidence" value="ECO:0007669"/>
    <property type="project" value="UniProtKB-UniRule"/>
</dbReference>